<accession>M7ZQF7</accession>
<evidence type="ECO:0000256" key="6">
    <source>
        <dbReference type="SAM" id="MobiDB-lite"/>
    </source>
</evidence>
<evidence type="ECO:0000313" key="7">
    <source>
        <dbReference type="EMBL" id="EMS54565.1"/>
    </source>
</evidence>
<evidence type="ECO:0000256" key="1">
    <source>
        <dbReference type="ARBA" id="ARBA00000900"/>
    </source>
</evidence>
<dbReference type="AlphaFoldDB" id="M7ZQF7"/>
<keyword evidence="4" id="KW-0808">Transferase</keyword>
<dbReference type="InterPro" id="IPR003613">
    <property type="entry name" value="Ubox_domain"/>
</dbReference>
<dbReference type="STRING" id="4572.M7ZQF7"/>
<dbReference type="SUPFAM" id="SSF48371">
    <property type="entry name" value="ARM repeat"/>
    <property type="match status" value="1"/>
</dbReference>
<feature type="region of interest" description="Disordered" evidence="6">
    <location>
        <begin position="1"/>
        <end position="44"/>
    </location>
</feature>
<dbReference type="EC" id="2.3.2.27" evidence="3"/>
<dbReference type="GO" id="GO:0061630">
    <property type="term" value="F:ubiquitin protein ligase activity"/>
    <property type="evidence" value="ECO:0007669"/>
    <property type="project" value="UniProtKB-EC"/>
</dbReference>
<evidence type="ECO:0000256" key="2">
    <source>
        <dbReference type="ARBA" id="ARBA00004906"/>
    </source>
</evidence>
<dbReference type="Gene3D" id="3.30.40.10">
    <property type="entry name" value="Zinc/RING finger domain, C3HC4 (zinc finger)"/>
    <property type="match status" value="1"/>
</dbReference>
<gene>
    <name evidence="7" type="ORF">TRIUR3_32388</name>
</gene>
<dbReference type="Pfam" id="PF25598">
    <property type="entry name" value="ARM_PUB"/>
    <property type="match status" value="1"/>
</dbReference>
<keyword evidence="5" id="KW-0833">Ubl conjugation pathway</keyword>
<dbReference type="EMBL" id="KD180823">
    <property type="protein sequence ID" value="EMS54565.1"/>
    <property type="molecule type" value="Genomic_DNA"/>
</dbReference>
<dbReference type="Gene3D" id="1.25.10.10">
    <property type="entry name" value="Leucine-rich Repeat Variant"/>
    <property type="match status" value="1"/>
</dbReference>
<name>M7ZQF7_TRIUA</name>
<feature type="compositionally biased region" description="Acidic residues" evidence="6">
    <location>
        <begin position="23"/>
        <end position="35"/>
    </location>
</feature>
<sequence>MASSCSKALWDTLSSEQKKEMAEMEVDDAPMEDEPVPPSSPVHAGLTIGEARAHYTDMLQEEQEDKFRQHREFDKATDEVWGKSDKDADIASFGPAAPRRHEVLRAARKSSACGSAHASHAFPQKAAGASAALAALREAQVGGSRKGARGEETRSANEAESVPAQFLCPISSKIMRDPVVVESGQQMSVLRISYRYGLKLSVIGHKCDHLFTVPESSFRTYDRRYIAEWFSAGNQMCPQTQQVLLNTTLIPNLLIRSLIAEWCTENGFALSPLEKQEEDHICNSEQRTFDEIFNKITSSSNSTERKQAIKGLRLLTKRSSEFRAVLEERPDSISQMTFARFSNPGLQNDPQVVEDMVTIILNFSLHDSNKKIIGDDPEAIPFLIWALKSGDMGSRSNSAAAIFTLSALDSNKEKIGELGAIEPLIDLLEHGSIIAKKDAASAIFNLCMLHENRSIATRSGIVDVAIRAIGDQSLVEEFLAILALLSSNYDMVELMIEFGGATCMLQAMRESECKRSKENAAVVLFSICMYNRAKLKEIEADENTNGSLASLAQNGTPRARRKAAAILEMMKKTKTIHMHNRHSSC</sequence>
<dbReference type="FunFam" id="1.25.10.10:FF:000330">
    <property type="entry name" value="RING-type E3 ubiquitin transferase"/>
    <property type="match status" value="1"/>
</dbReference>
<comment type="pathway">
    <text evidence="2">Protein modification; protein ubiquitination.</text>
</comment>
<dbReference type="InterPro" id="IPR013083">
    <property type="entry name" value="Znf_RING/FYVE/PHD"/>
</dbReference>
<feature type="compositionally biased region" description="Basic and acidic residues" evidence="6">
    <location>
        <begin position="148"/>
        <end position="157"/>
    </location>
</feature>
<proteinExistence type="predicted"/>
<evidence type="ECO:0000256" key="5">
    <source>
        <dbReference type="ARBA" id="ARBA00022786"/>
    </source>
</evidence>
<dbReference type="InterPro" id="IPR016024">
    <property type="entry name" value="ARM-type_fold"/>
</dbReference>
<dbReference type="InterPro" id="IPR058678">
    <property type="entry name" value="ARM_PUB"/>
</dbReference>
<dbReference type="SMART" id="SM00504">
    <property type="entry name" value="Ubox"/>
    <property type="match status" value="1"/>
</dbReference>
<dbReference type="InterPro" id="IPR045210">
    <property type="entry name" value="RING-Ubox_PUB"/>
</dbReference>
<dbReference type="UniPathway" id="UPA00143"/>
<dbReference type="CDD" id="cd16664">
    <property type="entry name" value="RING-Ubox_PUB"/>
    <property type="match status" value="1"/>
</dbReference>
<dbReference type="PROSITE" id="PS51698">
    <property type="entry name" value="U_BOX"/>
    <property type="match status" value="1"/>
</dbReference>
<evidence type="ECO:0000256" key="3">
    <source>
        <dbReference type="ARBA" id="ARBA00012483"/>
    </source>
</evidence>
<feature type="region of interest" description="Disordered" evidence="6">
    <location>
        <begin position="141"/>
        <end position="160"/>
    </location>
</feature>
<reference evidence="7" key="1">
    <citation type="journal article" date="2013" name="Nature">
        <title>Draft genome of the wheat A-genome progenitor Triticum urartu.</title>
        <authorList>
            <person name="Ling H.Q."/>
            <person name="Zhao S."/>
            <person name="Liu D."/>
            <person name="Wang J."/>
            <person name="Sun H."/>
            <person name="Zhang C."/>
            <person name="Fan H."/>
            <person name="Li D."/>
            <person name="Dong L."/>
            <person name="Tao Y."/>
            <person name="Gao C."/>
            <person name="Wu H."/>
            <person name="Li Y."/>
            <person name="Cui Y."/>
            <person name="Guo X."/>
            <person name="Zheng S."/>
            <person name="Wang B."/>
            <person name="Yu K."/>
            <person name="Liang Q."/>
            <person name="Yang W."/>
            <person name="Lou X."/>
            <person name="Chen J."/>
            <person name="Feng M."/>
            <person name="Jian J."/>
            <person name="Zhang X."/>
            <person name="Luo G."/>
            <person name="Jiang Y."/>
            <person name="Liu J."/>
            <person name="Wang Z."/>
            <person name="Sha Y."/>
            <person name="Zhang B."/>
            <person name="Wu H."/>
            <person name="Tang D."/>
            <person name="Shen Q."/>
            <person name="Xue P."/>
            <person name="Zou S."/>
            <person name="Wang X."/>
            <person name="Liu X."/>
            <person name="Wang F."/>
            <person name="Yang Y."/>
            <person name="An X."/>
            <person name="Dong Z."/>
            <person name="Zhang K."/>
            <person name="Zhang X."/>
            <person name="Luo M.C."/>
            <person name="Dvorak J."/>
            <person name="Tong Y."/>
            <person name="Wang J."/>
            <person name="Yang H."/>
            <person name="Li Z."/>
            <person name="Wang D."/>
            <person name="Zhang A."/>
            <person name="Wang J."/>
        </authorList>
    </citation>
    <scope>NUCLEOTIDE SEQUENCE</scope>
</reference>
<protein>
    <recommendedName>
        <fullName evidence="3">RING-type E3 ubiquitin transferase</fullName>
        <ecNumber evidence="3">2.3.2.27</ecNumber>
    </recommendedName>
</protein>
<dbReference type="InterPro" id="IPR011989">
    <property type="entry name" value="ARM-like"/>
</dbReference>
<dbReference type="SUPFAM" id="SSF57850">
    <property type="entry name" value="RING/U-box"/>
    <property type="match status" value="2"/>
</dbReference>
<dbReference type="OMA" id="VIGHKCD"/>
<dbReference type="PANTHER" id="PTHR23315">
    <property type="entry name" value="U BOX DOMAIN-CONTAINING"/>
    <property type="match status" value="1"/>
</dbReference>
<dbReference type="GO" id="GO:0016567">
    <property type="term" value="P:protein ubiquitination"/>
    <property type="evidence" value="ECO:0007669"/>
    <property type="project" value="UniProtKB-UniPathway"/>
</dbReference>
<dbReference type="eggNOG" id="KOG0167">
    <property type="taxonomic scope" value="Eukaryota"/>
</dbReference>
<dbReference type="PANTHER" id="PTHR23315:SF250">
    <property type="entry name" value="RING-TYPE E3 UBIQUITIN TRANSFERASE"/>
    <property type="match status" value="1"/>
</dbReference>
<comment type="catalytic activity">
    <reaction evidence="1">
        <text>S-ubiquitinyl-[E2 ubiquitin-conjugating enzyme]-L-cysteine + [acceptor protein]-L-lysine = [E2 ubiquitin-conjugating enzyme]-L-cysteine + N(6)-ubiquitinyl-[acceptor protein]-L-lysine.</text>
        <dbReference type="EC" id="2.3.2.27"/>
    </reaction>
</comment>
<organism evidence="7">
    <name type="scientific">Triticum urartu</name>
    <name type="common">Red wild einkorn</name>
    <name type="synonym">Crithodium urartu</name>
    <dbReference type="NCBI Taxonomy" id="4572"/>
    <lineage>
        <taxon>Eukaryota</taxon>
        <taxon>Viridiplantae</taxon>
        <taxon>Streptophyta</taxon>
        <taxon>Embryophyta</taxon>
        <taxon>Tracheophyta</taxon>
        <taxon>Spermatophyta</taxon>
        <taxon>Magnoliopsida</taxon>
        <taxon>Liliopsida</taxon>
        <taxon>Poales</taxon>
        <taxon>Poaceae</taxon>
        <taxon>BOP clade</taxon>
        <taxon>Pooideae</taxon>
        <taxon>Triticodae</taxon>
        <taxon>Triticeae</taxon>
        <taxon>Triticinae</taxon>
        <taxon>Triticum</taxon>
    </lineage>
</organism>
<dbReference type="Pfam" id="PF04564">
    <property type="entry name" value="U-box"/>
    <property type="match status" value="2"/>
</dbReference>
<evidence type="ECO:0000256" key="4">
    <source>
        <dbReference type="ARBA" id="ARBA00022679"/>
    </source>
</evidence>